<evidence type="ECO:0000313" key="3">
    <source>
        <dbReference type="Proteomes" id="UP000571017"/>
    </source>
</evidence>
<dbReference type="CDD" id="cd05263">
    <property type="entry name" value="MupV_like_SDR_e"/>
    <property type="match status" value="1"/>
</dbReference>
<accession>A0A838CXY6</accession>
<dbReference type="EMBL" id="JACEFG010000004">
    <property type="protein sequence ID" value="MBA2176645.1"/>
    <property type="molecule type" value="Genomic_DNA"/>
</dbReference>
<organism evidence="2 3">
    <name type="scientific">Halobacillus locisalis</name>
    <dbReference type="NCBI Taxonomy" id="220753"/>
    <lineage>
        <taxon>Bacteria</taxon>
        <taxon>Bacillati</taxon>
        <taxon>Bacillota</taxon>
        <taxon>Bacilli</taxon>
        <taxon>Bacillales</taxon>
        <taxon>Bacillaceae</taxon>
        <taxon>Halobacillus</taxon>
    </lineage>
</organism>
<keyword evidence="3" id="KW-1185">Reference proteome</keyword>
<dbReference type="AlphaFoldDB" id="A0A838CXY6"/>
<sequence>MNILLTGSTGFVGKQLTLQLLGQGHSVYALARNKKKADNLKASVPDHLQDRLYMVEGNIAEDMAGVSDEQIEQLQGRIDTVYHIAAYLSFDDREKDQLFHINVNGTRHILELAKKLHVKNFFHVSTAYTLGDQLHAKEELHSLERSFVNYYEKSKCEAEHLVFEYKDDFHINIFRPSIIVGDSKTGEAESTFALYGVIRSFQLMKRRIERQKSATPEKIRFVCNEKAAQNLVPVDYVVNVLVAGLEHAEQNKIYHITNSHPPSNAFVFELLKSELDFYGVELVPTTFEGGLTDQELKFNEPMRVFQEYLKKTLHFDDSNTQELLAKSHLQPLDLNERVLRTIISGKVNA</sequence>
<dbReference type="InterPro" id="IPR013120">
    <property type="entry name" value="FAR_NAD-bd"/>
</dbReference>
<reference evidence="2 3" key="1">
    <citation type="journal article" date="2004" name="Extremophiles">
        <title>Halobacillus locisalis sp. nov., a halophilic bacterium isolated from a marine solar saltern of the Yellow Sea in Korea.</title>
        <authorList>
            <person name="Yoon J.H."/>
            <person name="Kang K.H."/>
            <person name="Oh T.K."/>
            <person name="Park Y.H."/>
        </authorList>
    </citation>
    <scope>NUCLEOTIDE SEQUENCE [LARGE SCALE GENOMIC DNA]</scope>
    <source>
        <strain evidence="2 3">KCTC 3788</strain>
    </source>
</reference>
<gene>
    <name evidence="2" type="ORF">H0266_17290</name>
</gene>
<protein>
    <submittedName>
        <fullName evidence="2">SDR family oxidoreductase</fullName>
    </submittedName>
</protein>
<dbReference type="InterPro" id="IPR026055">
    <property type="entry name" value="FAR"/>
</dbReference>
<dbReference type="Pfam" id="PF07993">
    <property type="entry name" value="NAD_binding_4"/>
    <property type="match status" value="1"/>
</dbReference>
<dbReference type="RefSeq" id="WP_181473703.1">
    <property type="nucleotide sequence ID" value="NZ_JACEFG010000004.1"/>
</dbReference>
<dbReference type="PANTHER" id="PTHR11011">
    <property type="entry name" value="MALE STERILITY PROTEIN 2-RELATED"/>
    <property type="match status" value="1"/>
</dbReference>
<feature type="domain" description="Thioester reductase (TE)" evidence="1">
    <location>
        <begin position="5"/>
        <end position="240"/>
    </location>
</feature>
<evidence type="ECO:0000313" key="2">
    <source>
        <dbReference type="EMBL" id="MBA2176645.1"/>
    </source>
</evidence>
<dbReference type="GO" id="GO:0080019">
    <property type="term" value="F:alcohol-forming very long-chain fatty acyl-CoA reductase activity"/>
    <property type="evidence" value="ECO:0007669"/>
    <property type="project" value="InterPro"/>
</dbReference>
<dbReference type="Proteomes" id="UP000571017">
    <property type="component" value="Unassembled WGS sequence"/>
</dbReference>
<dbReference type="InterPro" id="IPR036291">
    <property type="entry name" value="NAD(P)-bd_dom_sf"/>
</dbReference>
<evidence type="ECO:0000259" key="1">
    <source>
        <dbReference type="Pfam" id="PF07993"/>
    </source>
</evidence>
<dbReference type="SUPFAM" id="SSF51735">
    <property type="entry name" value="NAD(P)-binding Rossmann-fold domains"/>
    <property type="match status" value="1"/>
</dbReference>
<comment type="caution">
    <text evidence="2">The sequence shown here is derived from an EMBL/GenBank/DDBJ whole genome shotgun (WGS) entry which is preliminary data.</text>
</comment>
<proteinExistence type="predicted"/>
<dbReference type="Gene3D" id="3.40.50.720">
    <property type="entry name" value="NAD(P)-binding Rossmann-like Domain"/>
    <property type="match status" value="1"/>
</dbReference>
<name>A0A838CXY6_9BACI</name>